<dbReference type="InterPro" id="IPR002401">
    <property type="entry name" value="Cyt_P450_E_grp-I"/>
</dbReference>
<evidence type="ECO:0000256" key="1">
    <source>
        <dbReference type="ARBA" id="ARBA00001971"/>
    </source>
</evidence>
<dbReference type="GO" id="GO:0020037">
    <property type="term" value="F:heme binding"/>
    <property type="evidence" value="ECO:0007669"/>
    <property type="project" value="InterPro"/>
</dbReference>
<dbReference type="Pfam" id="PF00067">
    <property type="entry name" value="p450"/>
    <property type="match status" value="1"/>
</dbReference>
<keyword evidence="5" id="KW-0349">Heme</keyword>
<sequence length="557" mass="62557">MDAALASSSLHFTQALRTIDRTITVPHALRGVSSIVANIDYASLSQQILAAVSWALRPSHVCAGVVVYTAWKTVYALCFSPLRNMPGPFLSRLSSLPSLIAGLTRCTNDDMVSDCEQYGNIYVMEPQKVAICHPEDCRLILSSYSFIKDTLYENVDFMEPNIFLTRDAELNKQRRRQVGPTLSMAGLHKMEPTILAAGVQQLMDKWDTYIEQSTIGTNKARVCYYYDMTLMSFDIISSLGFGKEHRSLTTGDKTISHWVEKTFALMIIQMVLPAVKRWPLRGLVNRLLRKDVDDFFAFGHRAINERKHHLSKGLAKPNDILQSFIDAEDPESNIKMTSSQVITETIMVLLSGADTSSTALAWTIHLLMIYPAHYKLVVDEVRRAFSRDQLITFDMAKEHLPYLEACIYESLRLCPVSTNLPRIIPKGGITLRGHYIPEGFSVAVSTAAANKNPDTWVNPHLYDPSRFINNDANRRNLLTLSAGVRICPGRHLVMVEMMTTLANILNRYDFALPADAIYTPKNLDANGLPVIMPRTNLVAMIPKYPARDCNLIISKRP</sequence>
<gene>
    <name evidence="6" type="ORF">GGH94_003976</name>
</gene>
<dbReference type="InterPro" id="IPR001128">
    <property type="entry name" value="Cyt_P450"/>
</dbReference>
<comment type="caution">
    <text evidence="6">The sequence shown here is derived from an EMBL/GenBank/DDBJ whole genome shotgun (WGS) entry which is preliminary data.</text>
</comment>
<dbReference type="GO" id="GO:0005506">
    <property type="term" value="F:iron ion binding"/>
    <property type="evidence" value="ECO:0007669"/>
    <property type="project" value="InterPro"/>
</dbReference>
<dbReference type="EMBL" id="JANBUY010000146">
    <property type="protein sequence ID" value="KAJ2862892.1"/>
    <property type="molecule type" value="Genomic_DNA"/>
</dbReference>
<keyword evidence="7" id="KW-1185">Reference proteome</keyword>
<comment type="cofactor">
    <cofactor evidence="1 5">
        <name>heme</name>
        <dbReference type="ChEBI" id="CHEBI:30413"/>
    </cofactor>
</comment>
<protein>
    <recommendedName>
        <fullName evidence="8">Cytochrome P450</fullName>
    </recommendedName>
</protein>
<dbReference type="GO" id="GO:0004497">
    <property type="term" value="F:monooxygenase activity"/>
    <property type="evidence" value="ECO:0007669"/>
    <property type="project" value="InterPro"/>
</dbReference>
<dbReference type="InterPro" id="IPR050121">
    <property type="entry name" value="Cytochrome_P450_monoxygenase"/>
</dbReference>
<accession>A0A9W8IJ19</accession>
<evidence type="ECO:0000256" key="5">
    <source>
        <dbReference type="PIRSR" id="PIRSR602401-1"/>
    </source>
</evidence>
<name>A0A9W8IJ19_9FUNG</name>
<dbReference type="Gene3D" id="1.10.630.10">
    <property type="entry name" value="Cytochrome P450"/>
    <property type="match status" value="1"/>
</dbReference>
<evidence type="ECO:0000313" key="7">
    <source>
        <dbReference type="Proteomes" id="UP001140074"/>
    </source>
</evidence>
<evidence type="ECO:0008006" key="8">
    <source>
        <dbReference type="Google" id="ProtNLM"/>
    </source>
</evidence>
<keyword evidence="3" id="KW-0560">Oxidoreductase</keyword>
<dbReference type="InterPro" id="IPR036396">
    <property type="entry name" value="Cyt_P450_sf"/>
</dbReference>
<dbReference type="Proteomes" id="UP001140074">
    <property type="component" value="Unassembled WGS sequence"/>
</dbReference>
<organism evidence="6 7">
    <name type="scientific">Coemansia aciculifera</name>
    <dbReference type="NCBI Taxonomy" id="417176"/>
    <lineage>
        <taxon>Eukaryota</taxon>
        <taxon>Fungi</taxon>
        <taxon>Fungi incertae sedis</taxon>
        <taxon>Zoopagomycota</taxon>
        <taxon>Kickxellomycotina</taxon>
        <taxon>Kickxellomycetes</taxon>
        <taxon>Kickxellales</taxon>
        <taxon>Kickxellaceae</taxon>
        <taxon>Coemansia</taxon>
    </lineage>
</organism>
<feature type="binding site" description="axial binding residue" evidence="5">
    <location>
        <position position="487"/>
    </location>
    <ligand>
        <name>heme</name>
        <dbReference type="ChEBI" id="CHEBI:30413"/>
    </ligand>
    <ligandPart>
        <name>Fe</name>
        <dbReference type="ChEBI" id="CHEBI:18248"/>
    </ligandPart>
</feature>
<dbReference type="PANTHER" id="PTHR24305">
    <property type="entry name" value="CYTOCHROME P450"/>
    <property type="match status" value="1"/>
</dbReference>
<dbReference type="AlphaFoldDB" id="A0A9W8IJ19"/>
<keyword evidence="4 5" id="KW-0408">Iron</keyword>
<reference evidence="6" key="1">
    <citation type="submission" date="2022-07" db="EMBL/GenBank/DDBJ databases">
        <title>Phylogenomic reconstructions and comparative analyses of Kickxellomycotina fungi.</title>
        <authorList>
            <person name="Reynolds N.K."/>
            <person name="Stajich J.E."/>
            <person name="Barry K."/>
            <person name="Grigoriev I.V."/>
            <person name="Crous P."/>
            <person name="Smith M.E."/>
        </authorList>
    </citation>
    <scope>NUCLEOTIDE SEQUENCE</scope>
    <source>
        <strain evidence="6">RSA 476</strain>
    </source>
</reference>
<dbReference type="GO" id="GO:0044550">
    <property type="term" value="P:secondary metabolite biosynthetic process"/>
    <property type="evidence" value="ECO:0007669"/>
    <property type="project" value="UniProtKB-ARBA"/>
</dbReference>
<evidence type="ECO:0000256" key="4">
    <source>
        <dbReference type="ARBA" id="ARBA00023004"/>
    </source>
</evidence>
<evidence type="ECO:0000256" key="3">
    <source>
        <dbReference type="ARBA" id="ARBA00023002"/>
    </source>
</evidence>
<dbReference type="SUPFAM" id="SSF48264">
    <property type="entry name" value="Cytochrome P450"/>
    <property type="match status" value="1"/>
</dbReference>
<dbReference type="GO" id="GO:0016705">
    <property type="term" value="F:oxidoreductase activity, acting on paired donors, with incorporation or reduction of molecular oxygen"/>
    <property type="evidence" value="ECO:0007669"/>
    <property type="project" value="InterPro"/>
</dbReference>
<dbReference type="PRINTS" id="PR00385">
    <property type="entry name" value="P450"/>
</dbReference>
<evidence type="ECO:0000313" key="6">
    <source>
        <dbReference type="EMBL" id="KAJ2862892.1"/>
    </source>
</evidence>
<dbReference type="PANTHER" id="PTHR24305:SF235">
    <property type="entry name" value="CYTOCHROME P450 MONOOXYGENASE APDB-RELATED"/>
    <property type="match status" value="1"/>
</dbReference>
<evidence type="ECO:0000256" key="2">
    <source>
        <dbReference type="ARBA" id="ARBA00022723"/>
    </source>
</evidence>
<keyword evidence="2 5" id="KW-0479">Metal-binding</keyword>
<proteinExistence type="predicted"/>
<dbReference type="PRINTS" id="PR00463">
    <property type="entry name" value="EP450I"/>
</dbReference>